<name>A0A109KQC7_PSEFL</name>
<evidence type="ECO:0000313" key="2">
    <source>
        <dbReference type="Proteomes" id="UP000063434"/>
    </source>
</evidence>
<organism evidence="1 2">
    <name type="scientific">Pseudomonas fluorescens</name>
    <dbReference type="NCBI Taxonomy" id="294"/>
    <lineage>
        <taxon>Bacteria</taxon>
        <taxon>Pseudomonadati</taxon>
        <taxon>Pseudomonadota</taxon>
        <taxon>Gammaproteobacteria</taxon>
        <taxon>Pseudomonadales</taxon>
        <taxon>Pseudomonadaceae</taxon>
        <taxon>Pseudomonas</taxon>
    </lineage>
</organism>
<dbReference type="RefSeq" id="WP_056791571.1">
    <property type="nucleotide sequence ID" value="NZ_LCYC01000048.1"/>
</dbReference>
<proteinExistence type="predicted"/>
<comment type="caution">
    <text evidence="1">The sequence shown here is derived from an EMBL/GenBank/DDBJ whole genome shotgun (WGS) entry which is preliminary data.</text>
</comment>
<dbReference type="EMBL" id="LCYC01000048">
    <property type="protein sequence ID" value="KWV73445.1"/>
    <property type="molecule type" value="Genomic_DNA"/>
</dbReference>
<reference evidence="1 2" key="1">
    <citation type="submission" date="2015-05" db="EMBL/GenBank/DDBJ databases">
        <title>A genomic and transcriptomic approach to investigate the blue pigment phenotype in Pseudomonas fluorescens.</title>
        <authorList>
            <person name="Andreani N.A."/>
            <person name="Cardazzo B."/>
        </authorList>
    </citation>
    <scope>NUCLEOTIDE SEQUENCE [LARGE SCALE GENOMIC DNA]</scope>
    <source>
        <strain evidence="1 2">Ps_40</strain>
    </source>
</reference>
<dbReference type="PATRIC" id="fig|294.195.peg.3810"/>
<dbReference type="AlphaFoldDB" id="A0A109KQC7"/>
<dbReference type="Proteomes" id="UP000063434">
    <property type="component" value="Unassembled WGS sequence"/>
</dbReference>
<gene>
    <name evidence="1" type="ORF">PFL603g_03555</name>
</gene>
<protein>
    <submittedName>
        <fullName evidence="1">Uncharacterized protein</fullName>
    </submittedName>
</protein>
<sequence>MTRKDSLLLPEVEVPGSTVNAWGRTKILDDLTSLRLIINYPDPYPRDELKLMIDDKVVWTHTLANGNEVPLTVDLDPPHLKCCWQSVRYEVYTHIGNLEESAPLNLLKKH</sequence>
<evidence type="ECO:0000313" key="1">
    <source>
        <dbReference type="EMBL" id="KWV73445.1"/>
    </source>
</evidence>
<accession>A0A109KQC7</accession>